<dbReference type="EMBL" id="KU495733">
    <property type="protein sequence ID" value="ALX87664.1"/>
    <property type="molecule type" value="Genomic_DNA"/>
</dbReference>
<sequence length="703" mass="76583">MDIEAKSINPLMGITVGSTVLGNDFKPSVLINPITRMITQKEIEMGMSGKSQYVYTDSLNEGTIGFSGAYGPSGIAKFTSAVAVSVSNATASEYKSIKVSYNISMISGIEYIDFDNLTVEDVLNSLSAGPKNLSLKVLEKFIAARDCSGSSIEKDELMKEWVKSLQNFISSYGDGLVVGAIWGGMGSVSTEMTSKKTEDSWKYGETAEFSYSGIGSSVSIAQTYNGSQKDQSSEVEVSCKALASGGCVESQVNSWFDVVANKSFAEISGISLLDKAPMQSSVSPPPKIPDFLKPEKNAEITEKLDTIKKLGDSEEFALASGYEEAKKTNPNLTFEEFKSTVRDKNNIDGLNELASKVQENSLDVLAEGSISRRNKNLSLQGVRTISLDSSSDYAVLGAWIANWSDIFPWMSMGYMNEISDAEVAEYILKIRCMMQDLSTLNTIYNTFNACNIKLDFCHLNSASQVADSFKIAQGVLSDNVESDDAVEIAFNSLSDEAKKIYTAWNEIGFLRNAELGLGLLIGDQSVSSEIIDVKPIPYPEVTYKAAYCSYGNNNPTAFSSFIKMLPFIDTNGDIYAFGPSLMLLRKALPEKMIFTKGGEMAMKLTADKDTGILTNDSVKLIPIPYSAAKGIQWRGQGQGRSLASSQSLQDQFAALEKELGNLNICTLSSDSWSKDWTYTVPYTLRKISTTYIGTVEKINSIFG</sequence>
<evidence type="ECO:0000313" key="1">
    <source>
        <dbReference type="EMBL" id="ALX87664.1"/>
    </source>
</evidence>
<gene>
    <name evidence="1" type="primary">IP-1B</name>
</gene>
<proteinExistence type="predicted"/>
<dbReference type="AlphaFoldDB" id="A0A0U4HQ63"/>
<name>A0A0U4HQ63_ALCFA</name>
<accession>A0A0U4HQ63</accession>
<protein>
    <submittedName>
        <fullName evidence="1">Two-component insecticidal protein 77 kDa unit</fullName>
    </submittedName>
</protein>
<reference evidence="1" key="1">
    <citation type="submission" date="2016-01" db="EMBL/GenBank/DDBJ databases">
        <title>To be published.</title>
        <authorList>
            <person name="Yalpani N."/>
            <person name="Barry J."/>
            <person name="Altier D."/>
            <person name="Xie W."/>
        </authorList>
    </citation>
    <scope>NUCLEOTIDE SEQUENCE</scope>
    <source>
        <strain evidence="1">DDMC P4G7</strain>
    </source>
</reference>
<organism evidence="1">
    <name type="scientific">Alcaligenes faecalis</name>
    <dbReference type="NCBI Taxonomy" id="511"/>
    <lineage>
        <taxon>Bacteria</taxon>
        <taxon>Pseudomonadati</taxon>
        <taxon>Pseudomonadota</taxon>
        <taxon>Betaproteobacteria</taxon>
        <taxon>Burkholderiales</taxon>
        <taxon>Alcaligenaceae</taxon>
        <taxon>Alcaligenes</taxon>
    </lineage>
</organism>